<evidence type="ECO:0000313" key="2">
    <source>
        <dbReference type="EMBL" id="MCP2359761.1"/>
    </source>
</evidence>
<evidence type="ECO:0000313" key="3">
    <source>
        <dbReference type="Proteomes" id="UP001139648"/>
    </source>
</evidence>
<protein>
    <submittedName>
        <fullName evidence="2">Uncharacterized protein</fullName>
    </submittedName>
</protein>
<name>A0A9X2GQC9_9ACTN</name>
<keyword evidence="3" id="KW-1185">Reference proteome</keyword>
<accession>A0A9X2GQC9</accession>
<dbReference type="AlphaFoldDB" id="A0A9X2GQC9"/>
<evidence type="ECO:0000256" key="1">
    <source>
        <dbReference type="SAM" id="MobiDB-lite"/>
    </source>
</evidence>
<dbReference type="RefSeq" id="WP_253747179.1">
    <property type="nucleotide sequence ID" value="NZ_BAABKA010000035.1"/>
</dbReference>
<reference evidence="2" key="1">
    <citation type="submission" date="2022-06" db="EMBL/GenBank/DDBJ databases">
        <title>Sequencing the genomes of 1000 actinobacteria strains.</title>
        <authorList>
            <person name="Klenk H.-P."/>
        </authorList>
    </citation>
    <scope>NUCLEOTIDE SEQUENCE</scope>
    <source>
        <strain evidence="2">DSM 46694</strain>
    </source>
</reference>
<organism evidence="2 3">
    <name type="scientific">Nonomuraea thailandensis</name>
    <dbReference type="NCBI Taxonomy" id="1188745"/>
    <lineage>
        <taxon>Bacteria</taxon>
        <taxon>Bacillati</taxon>
        <taxon>Actinomycetota</taxon>
        <taxon>Actinomycetes</taxon>
        <taxon>Streptosporangiales</taxon>
        <taxon>Streptosporangiaceae</taxon>
        <taxon>Nonomuraea</taxon>
    </lineage>
</organism>
<gene>
    <name evidence="2" type="ORF">HD597_006781</name>
</gene>
<dbReference type="EMBL" id="JAMZEB010000002">
    <property type="protein sequence ID" value="MCP2359761.1"/>
    <property type="molecule type" value="Genomic_DNA"/>
</dbReference>
<feature type="region of interest" description="Disordered" evidence="1">
    <location>
        <begin position="36"/>
        <end position="56"/>
    </location>
</feature>
<sequence>MIHHLDQHTQCWDEIHHWTGEQLAAHMATLEALTRVGTPHNPVTSANAENNHEPQA</sequence>
<comment type="caution">
    <text evidence="2">The sequence shown here is derived from an EMBL/GenBank/DDBJ whole genome shotgun (WGS) entry which is preliminary data.</text>
</comment>
<dbReference type="Proteomes" id="UP001139648">
    <property type="component" value="Unassembled WGS sequence"/>
</dbReference>
<proteinExistence type="predicted"/>